<dbReference type="PANTHER" id="PTHR38733">
    <property type="entry name" value="PROTEIN MCRC"/>
    <property type="match status" value="1"/>
</dbReference>
<dbReference type="EMBL" id="CP117255">
    <property type="protein sequence ID" value="WFR95703.1"/>
    <property type="molecule type" value="Genomic_DNA"/>
</dbReference>
<accession>A0AAF1KGE2</accession>
<evidence type="ECO:0000313" key="2">
    <source>
        <dbReference type="Proteomes" id="UP000249499"/>
    </source>
</evidence>
<dbReference type="RefSeq" id="WP_240538830.1">
    <property type="nucleotide sequence ID" value="NZ_CP117255.1"/>
</dbReference>
<name>A0AAF1KGE2_9HYPH</name>
<organism evidence="1 2">
    <name type="scientific">Rhizobium tumorigenes</name>
    <dbReference type="NCBI Taxonomy" id="2041385"/>
    <lineage>
        <taxon>Bacteria</taxon>
        <taxon>Pseudomonadati</taxon>
        <taxon>Pseudomonadota</taxon>
        <taxon>Alphaproteobacteria</taxon>
        <taxon>Hyphomicrobiales</taxon>
        <taxon>Rhizobiaceae</taxon>
        <taxon>Rhizobium/Agrobacterium group</taxon>
        <taxon>Rhizobium</taxon>
    </lineage>
</organism>
<sequence length="456" mass="50357">MKKIENLAPLAQMMADRGFVSSKHATRTVIRASEQEMIALPLGLVRANGSLDVYEDVLKLFRPTYQNNMPTIQCGGWVGYIPLNDKLALDVSPRVPIGNLERLIGMSIGYTPKILSSYDRLFADGVEQPGSLVDVLADQLLSSFDLILANGLLKEYHREQRVSSSPVGRIVPFTSELRSAQAGRPLAVSSSFQRSINTAPNRIISYAVEKLLARYVGNSEPNQKKRVHRLRRSLQRLRGIPHATTTDISPTSIANLVRRLSLQHGHYANALMISQLIIFDASLEIRGSGGTAVLPSILINMATVFEDYMRNVLNSGFKSEVRVEVKDGNRGDRSGAKVALFDPIRAGLKNPTVTPDIVVFVDGRPKLVIDAKYKDGPIIPDRNDINQAILYGARYDADHVMLLHASRPLGRDSIEFCGKIGRFSVYNGMVDLGSDPIVEEEARFAEATRSLLQSHL</sequence>
<dbReference type="InterPro" id="IPR019292">
    <property type="entry name" value="McrC"/>
</dbReference>
<dbReference type="PANTHER" id="PTHR38733:SF1">
    <property type="entry name" value="TYPE IV METHYL-DIRECTED RESTRICTION ENZYME ECOKMCRBC"/>
    <property type="match status" value="1"/>
</dbReference>
<protein>
    <submittedName>
        <fullName evidence="1">McrC family protein</fullName>
    </submittedName>
</protein>
<dbReference type="KEGG" id="rtu:PR017_00690"/>
<gene>
    <name evidence="1" type="ORF">PR017_00690</name>
</gene>
<dbReference type="AlphaFoldDB" id="A0AAF1KGE2"/>
<keyword evidence="2" id="KW-1185">Reference proteome</keyword>
<reference evidence="2" key="2">
    <citation type="journal article" date="2023" name="MicrobiologyOpen">
        <title>Genomics of the tumorigenes clade of the family Rhizobiaceae and description of Rhizobium rhododendri sp. nov.</title>
        <authorList>
            <person name="Kuzmanovic N."/>
            <person name="diCenzo G.C."/>
            <person name="Bunk B."/>
            <person name="Sproeer C."/>
            <person name="Fruehling A."/>
            <person name="Neumann-Schaal M."/>
            <person name="Overmann J."/>
            <person name="Smalla K."/>
        </authorList>
    </citation>
    <scope>NUCLEOTIDE SEQUENCE [LARGE SCALE GENOMIC DNA]</scope>
    <source>
        <strain evidence="2">1078</strain>
    </source>
</reference>
<evidence type="ECO:0000313" key="1">
    <source>
        <dbReference type="EMBL" id="WFR95703.1"/>
    </source>
</evidence>
<proteinExistence type="predicted"/>
<dbReference type="Pfam" id="PF10117">
    <property type="entry name" value="McrBC"/>
    <property type="match status" value="1"/>
</dbReference>
<dbReference type="Proteomes" id="UP000249499">
    <property type="component" value="Chromosome"/>
</dbReference>
<reference evidence="1 2" key="1">
    <citation type="journal article" date="2018" name="Sci. Rep.">
        <title>Rhizobium tumorigenes sp. nov., a novel plant tumorigenic bacterium isolated from cane gall tumors on thornless blackberry.</title>
        <authorList>
            <person name="Kuzmanovi N."/>
            <person name="Smalla K."/>
            <person name="Gronow S."/>
            <person name="PuBawska J."/>
        </authorList>
    </citation>
    <scope>NUCLEOTIDE SEQUENCE [LARGE SCALE GENOMIC DNA]</scope>
    <source>
        <strain evidence="1 2">1078</strain>
    </source>
</reference>